<dbReference type="EC" id="3.1.-.-" evidence="7"/>
<keyword evidence="7" id="KW-0690">Ribosome biogenesis</keyword>
<evidence type="ECO:0000256" key="3">
    <source>
        <dbReference type="ARBA" id="ARBA00022723"/>
    </source>
</evidence>
<dbReference type="GO" id="GO:0004521">
    <property type="term" value="F:RNA endonuclease activity"/>
    <property type="evidence" value="ECO:0007669"/>
    <property type="project" value="UniProtKB-UniRule"/>
</dbReference>
<dbReference type="InterPro" id="IPR020549">
    <property type="entry name" value="YbeY_CS"/>
</dbReference>
<dbReference type="RefSeq" id="WP_169946297.1">
    <property type="nucleotide sequence ID" value="NZ_CP053015.1"/>
</dbReference>
<evidence type="ECO:0000256" key="6">
    <source>
        <dbReference type="ARBA" id="ARBA00022833"/>
    </source>
</evidence>
<dbReference type="GO" id="GO:0004222">
    <property type="term" value="F:metalloendopeptidase activity"/>
    <property type="evidence" value="ECO:0007669"/>
    <property type="project" value="InterPro"/>
</dbReference>
<accession>A0A6M4AUC3</accession>
<dbReference type="InterPro" id="IPR002036">
    <property type="entry name" value="YbeY"/>
</dbReference>
<evidence type="ECO:0000256" key="1">
    <source>
        <dbReference type="ARBA" id="ARBA00010875"/>
    </source>
</evidence>
<keyword evidence="4 7" id="KW-0255">Endonuclease</keyword>
<dbReference type="PANTHER" id="PTHR46986:SF1">
    <property type="entry name" value="ENDORIBONUCLEASE YBEY, CHLOROPLASTIC"/>
    <property type="match status" value="1"/>
</dbReference>
<dbReference type="HAMAP" id="MF_00009">
    <property type="entry name" value="Endoribonucl_YbeY"/>
    <property type="match status" value="1"/>
</dbReference>
<dbReference type="NCBIfam" id="TIGR00043">
    <property type="entry name" value="rRNA maturation RNase YbeY"/>
    <property type="match status" value="1"/>
</dbReference>
<dbReference type="GO" id="GO:0006364">
    <property type="term" value="P:rRNA processing"/>
    <property type="evidence" value="ECO:0007669"/>
    <property type="project" value="UniProtKB-UniRule"/>
</dbReference>
<keyword evidence="2 7" id="KW-0540">Nuclease</keyword>
<dbReference type="Pfam" id="PF02130">
    <property type="entry name" value="YbeY"/>
    <property type="match status" value="1"/>
</dbReference>
<dbReference type="GO" id="GO:0008270">
    <property type="term" value="F:zinc ion binding"/>
    <property type="evidence" value="ECO:0007669"/>
    <property type="project" value="UniProtKB-UniRule"/>
</dbReference>
<keyword evidence="7" id="KW-0698">rRNA processing</keyword>
<dbReference type="GO" id="GO:0005737">
    <property type="term" value="C:cytoplasm"/>
    <property type="evidence" value="ECO:0007669"/>
    <property type="project" value="UniProtKB-SubCell"/>
</dbReference>
<dbReference type="Proteomes" id="UP000503018">
    <property type="component" value="Chromosome"/>
</dbReference>
<reference evidence="8 9" key="1">
    <citation type="submission" date="2020-01" db="EMBL/GenBank/DDBJ databases">
        <title>Sphingomonas sp. strain CSW-10.</title>
        <authorList>
            <person name="Chen W.-M."/>
        </authorList>
    </citation>
    <scope>NUCLEOTIDE SEQUENCE [LARGE SCALE GENOMIC DNA]</scope>
    <source>
        <strain evidence="8 9">CSW-10</strain>
    </source>
</reference>
<feature type="binding site" evidence="7">
    <location>
        <position position="128"/>
    </location>
    <ligand>
        <name>Zn(2+)</name>
        <dbReference type="ChEBI" id="CHEBI:29105"/>
        <note>catalytic</note>
    </ligand>
</feature>
<dbReference type="AlphaFoldDB" id="A0A6M4AUC3"/>
<dbReference type="PANTHER" id="PTHR46986">
    <property type="entry name" value="ENDORIBONUCLEASE YBEY, CHLOROPLASTIC"/>
    <property type="match status" value="1"/>
</dbReference>
<comment type="subcellular location">
    <subcellularLocation>
        <location evidence="7">Cytoplasm</location>
    </subcellularLocation>
</comment>
<comment type="cofactor">
    <cofactor evidence="7">
        <name>Zn(2+)</name>
        <dbReference type="ChEBI" id="CHEBI:29105"/>
    </cofactor>
    <text evidence="7">Binds 1 zinc ion.</text>
</comment>
<dbReference type="EMBL" id="CP053015">
    <property type="protein sequence ID" value="QJQ32738.1"/>
    <property type="molecule type" value="Genomic_DNA"/>
</dbReference>
<protein>
    <recommendedName>
        <fullName evidence="7">Endoribonuclease YbeY</fullName>
        <ecNumber evidence="7">3.1.-.-</ecNumber>
    </recommendedName>
</protein>
<organism evidence="8 9">
    <name type="scientific">Sphingomonas lacunae</name>
    <dbReference type="NCBI Taxonomy" id="2698828"/>
    <lineage>
        <taxon>Bacteria</taxon>
        <taxon>Pseudomonadati</taxon>
        <taxon>Pseudomonadota</taxon>
        <taxon>Alphaproteobacteria</taxon>
        <taxon>Sphingomonadales</taxon>
        <taxon>Sphingomonadaceae</taxon>
        <taxon>Sphingomonas</taxon>
    </lineage>
</organism>
<evidence type="ECO:0000256" key="2">
    <source>
        <dbReference type="ARBA" id="ARBA00022722"/>
    </source>
</evidence>
<keyword evidence="3 7" id="KW-0479">Metal-binding</keyword>
<gene>
    <name evidence="7 8" type="primary">ybeY</name>
    <name evidence="8" type="ORF">GV829_10045</name>
</gene>
<keyword evidence="5 7" id="KW-0378">Hydrolase</keyword>
<keyword evidence="7" id="KW-0963">Cytoplasm</keyword>
<comment type="function">
    <text evidence="7">Single strand-specific metallo-endoribonuclease involved in late-stage 70S ribosome quality control and in maturation of the 3' terminus of the 16S rRNA.</text>
</comment>
<feature type="binding site" evidence="7">
    <location>
        <position position="138"/>
    </location>
    <ligand>
        <name>Zn(2+)</name>
        <dbReference type="ChEBI" id="CHEBI:29105"/>
        <note>catalytic</note>
    </ligand>
</feature>
<evidence type="ECO:0000256" key="4">
    <source>
        <dbReference type="ARBA" id="ARBA00022759"/>
    </source>
</evidence>
<feature type="binding site" evidence="7">
    <location>
        <position position="132"/>
    </location>
    <ligand>
        <name>Zn(2+)</name>
        <dbReference type="ChEBI" id="CHEBI:29105"/>
        <note>catalytic</note>
    </ligand>
</feature>
<dbReference type="Gene3D" id="3.40.390.30">
    <property type="entry name" value="Metalloproteases ('zincins'), catalytic domain"/>
    <property type="match status" value="1"/>
</dbReference>
<dbReference type="KEGG" id="slan:GV829_10045"/>
<evidence type="ECO:0000256" key="7">
    <source>
        <dbReference type="HAMAP-Rule" id="MF_00009"/>
    </source>
</evidence>
<sequence length="170" mass="18878">MIDVAVTIDPCWEGEGDWQTSLTKAVEATLDASPFRFWLTLPATAEVAIQLTDDREVQLLNATWRGKDRPTNVLSFPQLEREEVMNGAPMPLVETLFGDIVLAWETCAREASEKSVSIRAHAIHLVVHGTLHLLGYDHQTEQDAEAMEGLEKQVMESLGFADPYTLEGAN</sequence>
<evidence type="ECO:0000256" key="5">
    <source>
        <dbReference type="ARBA" id="ARBA00022801"/>
    </source>
</evidence>
<name>A0A6M4AUC3_9SPHN</name>
<comment type="similarity">
    <text evidence="1 7">Belongs to the endoribonuclease YbeY family.</text>
</comment>
<evidence type="ECO:0000313" key="8">
    <source>
        <dbReference type="EMBL" id="QJQ32738.1"/>
    </source>
</evidence>
<evidence type="ECO:0000313" key="9">
    <source>
        <dbReference type="Proteomes" id="UP000503018"/>
    </source>
</evidence>
<keyword evidence="9" id="KW-1185">Reference proteome</keyword>
<proteinExistence type="inferred from homology"/>
<dbReference type="SUPFAM" id="SSF55486">
    <property type="entry name" value="Metalloproteases ('zincins'), catalytic domain"/>
    <property type="match status" value="1"/>
</dbReference>
<keyword evidence="6 7" id="KW-0862">Zinc</keyword>
<dbReference type="PROSITE" id="PS01306">
    <property type="entry name" value="UPF0054"/>
    <property type="match status" value="1"/>
</dbReference>
<dbReference type="InterPro" id="IPR023091">
    <property type="entry name" value="MetalPrtase_cat_dom_sf_prd"/>
</dbReference>